<protein>
    <submittedName>
        <fullName evidence="3">Uncharacterized protein</fullName>
    </submittedName>
</protein>
<feature type="signal peptide" evidence="2">
    <location>
        <begin position="1"/>
        <end position="20"/>
    </location>
</feature>
<organism evidence="3 4">
    <name type="scientific">Pseudovirgaria hyperparasitica</name>
    <dbReference type="NCBI Taxonomy" id="470096"/>
    <lineage>
        <taxon>Eukaryota</taxon>
        <taxon>Fungi</taxon>
        <taxon>Dikarya</taxon>
        <taxon>Ascomycota</taxon>
        <taxon>Pezizomycotina</taxon>
        <taxon>Dothideomycetes</taxon>
        <taxon>Dothideomycetes incertae sedis</taxon>
        <taxon>Acrospermales</taxon>
        <taxon>Acrospermaceae</taxon>
        <taxon>Pseudovirgaria</taxon>
    </lineage>
</organism>
<evidence type="ECO:0000313" key="3">
    <source>
        <dbReference type="EMBL" id="KAF2755551.1"/>
    </source>
</evidence>
<reference evidence="3" key="1">
    <citation type="journal article" date="2020" name="Stud. Mycol.">
        <title>101 Dothideomycetes genomes: a test case for predicting lifestyles and emergence of pathogens.</title>
        <authorList>
            <person name="Haridas S."/>
            <person name="Albert R."/>
            <person name="Binder M."/>
            <person name="Bloem J."/>
            <person name="Labutti K."/>
            <person name="Salamov A."/>
            <person name="Andreopoulos B."/>
            <person name="Baker S."/>
            <person name="Barry K."/>
            <person name="Bills G."/>
            <person name="Bluhm B."/>
            <person name="Cannon C."/>
            <person name="Castanera R."/>
            <person name="Culley D."/>
            <person name="Daum C."/>
            <person name="Ezra D."/>
            <person name="Gonzalez J."/>
            <person name="Henrissat B."/>
            <person name="Kuo A."/>
            <person name="Liang C."/>
            <person name="Lipzen A."/>
            <person name="Lutzoni F."/>
            <person name="Magnuson J."/>
            <person name="Mondo S."/>
            <person name="Nolan M."/>
            <person name="Ohm R."/>
            <person name="Pangilinan J."/>
            <person name="Park H.-J."/>
            <person name="Ramirez L."/>
            <person name="Alfaro M."/>
            <person name="Sun H."/>
            <person name="Tritt A."/>
            <person name="Yoshinaga Y."/>
            <person name="Zwiers L.-H."/>
            <person name="Turgeon B."/>
            <person name="Goodwin S."/>
            <person name="Spatafora J."/>
            <person name="Crous P."/>
            <person name="Grigoriev I."/>
        </authorList>
    </citation>
    <scope>NUCLEOTIDE SEQUENCE</scope>
    <source>
        <strain evidence="3">CBS 121739</strain>
    </source>
</reference>
<accession>A0A6A6W3D7</accession>
<dbReference type="Proteomes" id="UP000799437">
    <property type="component" value="Unassembled WGS sequence"/>
</dbReference>
<feature type="region of interest" description="Disordered" evidence="1">
    <location>
        <begin position="30"/>
        <end position="53"/>
    </location>
</feature>
<feature type="chain" id="PRO_5025689801" evidence="2">
    <location>
        <begin position="21"/>
        <end position="53"/>
    </location>
</feature>
<keyword evidence="4" id="KW-1185">Reference proteome</keyword>
<gene>
    <name evidence="3" type="ORF">EJ05DRAFT_513050</name>
</gene>
<proteinExistence type="predicted"/>
<keyword evidence="2" id="KW-0732">Signal</keyword>
<evidence type="ECO:0000313" key="4">
    <source>
        <dbReference type="Proteomes" id="UP000799437"/>
    </source>
</evidence>
<evidence type="ECO:0000256" key="1">
    <source>
        <dbReference type="SAM" id="MobiDB-lite"/>
    </source>
</evidence>
<sequence>MQQPNILVLLVAIMIGTSLAAPVPDVVIDDIHSQEDDTPPGPAPDDYLGGFFK</sequence>
<dbReference type="AlphaFoldDB" id="A0A6A6W3D7"/>
<evidence type="ECO:0000256" key="2">
    <source>
        <dbReference type="SAM" id="SignalP"/>
    </source>
</evidence>
<dbReference type="GeneID" id="54489445"/>
<name>A0A6A6W3D7_9PEZI</name>
<dbReference type="RefSeq" id="XP_033598002.1">
    <property type="nucleotide sequence ID" value="XM_033748391.1"/>
</dbReference>
<dbReference type="EMBL" id="ML996577">
    <property type="protein sequence ID" value="KAF2755551.1"/>
    <property type="molecule type" value="Genomic_DNA"/>
</dbReference>